<evidence type="ECO:0000313" key="2">
    <source>
        <dbReference type="EMBL" id="GFR74120.1"/>
    </source>
</evidence>
<dbReference type="Proteomes" id="UP000762676">
    <property type="component" value="Unassembled WGS sequence"/>
</dbReference>
<feature type="signal peptide" evidence="1">
    <location>
        <begin position="1"/>
        <end position="19"/>
    </location>
</feature>
<proteinExistence type="predicted"/>
<feature type="chain" id="PRO_5043652047" evidence="1">
    <location>
        <begin position="20"/>
        <end position="104"/>
    </location>
</feature>
<dbReference type="AlphaFoldDB" id="A0AAV4FPC6"/>
<comment type="caution">
    <text evidence="2">The sequence shown here is derived from an EMBL/GenBank/DDBJ whole genome shotgun (WGS) entry which is preliminary data.</text>
</comment>
<evidence type="ECO:0000313" key="3">
    <source>
        <dbReference type="Proteomes" id="UP000762676"/>
    </source>
</evidence>
<keyword evidence="1" id="KW-0732">Signal</keyword>
<organism evidence="2 3">
    <name type="scientific">Elysia marginata</name>
    <dbReference type="NCBI Taxonomy" id="1093978"/>
    <lineage>
        <taxon>Eukaryota</taxon>
        <taxon>Metazoa</taxon>
        <taxon>Spiralia</taxon>
        <taxon>Lophotrochozoa</taxon>
        <taxon>Mollusca</taxon>
        <taxon>Gastropoda</taxon>
        <taxon>Heterobranchia</taxon>
        <taxon>Euthyneura</taxon>
        <taxon>Panpulmonata</taxon>
        <taxon>Sacoglossa</taxon>
        <taxon>Placobranchoidea</taxon>
        <taxon>Plakobranchidae</taxon>
        <taxon>Elysia</taxon>
    </lineage>
</organism>
<dbReference type="EMBL" id="BMAT01011507">
    <property type="protein sequence ID" value="GFR74120.1"/>
    <property type="molecule type" value="Genomic_DNA"/>
</dbReference>
<name>A0AAV4FPC6_9GAST</name>
<protein>
    <submittedName>
        <fullName evidence="2">Uncharacterized protein</fullName>
    </submittedName>
</protein>
<evidence type="ECO:0000256" key="1">
    <source>
        <dbReference type="SAM" id="SignalP"/>
    </source>
</evidence>
<keyword evidence="3" id="KW-1185">Reference proteome</keyword>
<gene>
    <name evidence="2" type="ORF">ElyMa_005747400</name>
</gene>
<accession>A0AAV4FPC6</accession>
<reference evidence="2 3" key="1">
    <citation type="journal article" date="2021" name="Elife">
        <title>Chloroplast acquisition without the gene transfer in kleptoplastic sea slugs, Plakobranchus ocellatus.</title>
        <authorList>
            <person name="Maeda T."/>
            <person name="Takahashi S."/>
            <person name="Yoshida T."/>
            <person name="Shimamura S."/>
            <person name="Takaki Y."/>
            <person name="Nagai Y."/>
            <person name="Toyoda A."/>
            <person name="Suzuki Y."/>
            <person name="Arimoto A."/>
            <person name="Ishii H."/>
            <person name="Satoh N."/>
            <person name="Nishiyama T."/>
            <person name="Hasebe M."/>
            <person name="Maruyama T."/>
            <person name="Minagawa J."/>
            <person name="Obokata J."/>
            <person name="Shigenobu S."/>
        </authorList>
    </citation>
    <scope>NUCLEOTIDE SEQUENCE [LARGE SCALE GENOMIC DNA]</scope>
</reference>
<sequence length="104" mass="11695">MRNHARAFIIILWSILAESASTVIYFLVETGAKTWQNYRNRLFQEYKNFFDDEGDGFGTDGGGGRGCFRNRVIAEDDDLSRDGIAYDDEDSILLARGFLEDAGG</sequence>